<keyword evidence="3" id="KW-1185">Reference proteome</keyword>
<dbReference type="SUPFAM" id="SSF52833">
    <property type="entry name" value="Thioredoxin-like"/>
    <property type="match status" value="1"/>
</dbReference>
<dbReference type="InterPro" id="IPR036249">
    <property type="entry name" value="Thioredoxin-like_sf"/>
</dbReference>
<dbReference type="PANTHER" id="PTHR36057">
    <property type="match status" value="1"/>
</dbReference>
<dbReference type="AlphaFoldDB" id="A0A9P3LCF8"/>
<dbReference type="PANTHER" id="PTHR36057:SF1">
    <property type="entry name" value="LIPOPROTEIN LIPID ATTACHMENT SITE-LIKE PROTEIN, PUTATIVE (DUF1223)-RELATED"/>
    <property type="match status" value="1"/>
</dbReference>
<dbReference type="EMBL" id="BPQB01000016">
    <property type="protein sequence ID" value="GJE90461.1"/>
    <property type="molecule type" value="Genomic_DNA"/>
</dbReference>
<sequence length="288" mass="30420">MKSTFNPFRSSGKDKVCVPDNLPAAGSPQPTSIPPPAFTVLPTYKLDILLPPSTPLTIIELFQSQGCSSCPPANANVLRLLGAQDTLSAAQRQTLNGTNTLVLTYDVTYWDYIGWPDTFGDARWDARQREYAAAMGSRSVYTPQVIVNGTASGVGARQSELDALIREGASAPHANSVSVTITSPSSPSPSSTPTEIIISGPATTPALVHLILYDPATHRVAIARGENAGRTLPHRNIVRDAVVLCAWDRGSARFALPEGVAAARARGWEAVVLVQRGRGGAVVGAARV</sequence>
<reference evidence="2 3" key="1">
    <citation type="submission" date="2021-08" db="EMBL/GenBank/DDBJ databases">
        <title>Draft Genome Sequence of Phanerochaete sordida strain YK-624.</title>
        <authorList>
            <person name="Mori T."/>
            <person name="Dohra H."/>
            <person name="Suzuki T."/>
            <person name="Kawagishi H."/>
            <person name="Hirai H."/>
        </authorList>
    </citation>
    <scope>NUCLEOTIDE SEQUENCE [LARGE SCALE GENOMIC DNA]</scope>
    <source>
        <strain evidence="2 3">YK-624</strain>
    </source>
</reference>
<protein>
    <submittedName>
        <fullName evidence="2">DUF1223 domain-containing protein</fullName>
    </submittedName>
</protein>
<dbReference type="OrthoDB" id="938668at2759"/>
<dbReference type="Proteomes" id="UP000703269">
    <property type="component" value="Unassembled WGS sequence"/>
</dbReference>
<dbReference type="InterPro" id="IPR010634">
    <property type="entry name" value="DUF1223"/>
</dbReference>
<evidence type="ECO:0000256" key="1">
    <source>
        <dbReference type="SAM" id="MobiDB-lite"/>
    </source>
</evidence>
<evidence type="ECO:0000313" key="2">
    <source>
        <dbReference type="EMBL" id="GJE90461.1"/>
    </source>
</evidence>
<name>A0A9P3LCF8_9APHY</name>
<organism evidence="2 3">
    <name type="scientific">Phanerochaete sordida</name>
    <dbReference type="NCBI Taxonomy" id="48140"/>
    <lineage>
        <taxon>Eukaryota</taxon>
        <taxon>Fungi</taxon>
        <taxon>Dikarya</taxon>
        <taxon>Basidiomycota</taxon>
        <taxon>Agaricomycotina</taxon>
        <taxon>Agaricomycetes</taxon>
        <taxon>Polyporales</taxon>
        <taxon>Phanerochaetaceae</taxon>
        <taxon>Phanerochaete</taxon>
    </lineage>
</organism>
<accession>A0A9P3LCF8</accession>
<comment type="caution">
    <text evidence="2">The sequence shown here is derived from an EMBL/GenBank/DDBJ whole genome shotgun (WGS) entry which is preliminary data.</text>
</comment>
<feature type="compositionally biased region" description="Low complexity" evidence="1">
    <location>
        <begin position="176"/>
        <end position="194"/>
    </location>
</feature>
<proteinExistence type="predicted"/>
<gene>
    <name evidence="2" type="ORF">PsYK624_065970</name>
</gene>
<dbReference type="Pfam" id="PF06764">
    <property type="entry name" value="DUF1223"/>
    <property type="match status" value="1"/>
</dbReference>
<feature type="region of interest" description="Disordered" evidence="1">
    <location>
        <begin position="175"/>
        <end position="194"/>
    </location>
</feature>
<evidence type="ECO:0000313" key="3">
    <source>
        <dbReference type="Proteomes" id="UP000703269"/>
    </source>
</evidence>